<dbReference type="CDD" id="cd00056">
    <property type="entry name" value="ENDO3c"/>
    <property type="match status" value="1"/>
</dbReference>
<keyword evidence="11 12" id="KW-0326">Glycosidase</keyword>
<dbReference type="EC" id="4.2.99.18" evidence="12"/>
<dbReference type="SUPFAM" id="SSF48150">
    <property type="entry name" value="DNA-glycosylase"/>
    <property type="match status" value="1"/>
</dbReference>
<dbReference type="GO" id="GO:0046872">
    <property type="term" value="F:metal ion binding"/>
    <property type="evidence" value="ECO:0007669"/>
    <property type="project" value="UniProtKB-KW"/>
</dbReference>
<dbReference type="EMBL" id="OV725077">
    <property type="protein sequence ID" value="CAH1388421.1"/>
    <property type="molecule type" value="Genomic_DNA"/>
</dbReference>
<dbReference type="AlphaFoldDB" id="A0A9P0DYF7"/>
<dbReference type="OrthoDB" id="2099276at2759"/>
<dbReference type="InterPro" id="IPR030841">
    <property type="entry name" value="NTH1"/>
</dbReference>
<evidence type="ECO:0000256" key="3">
    <source>
        <dbReference type="ARBA" id="ARBA00022723"/>
    </source>
</evidence>
<keyword evidence="15" id="KW-1185">Reference proteome</keyword>
<dbReference type="InterPro" id="IPR003265">
    <property type="entry name" value="HhH-GPD_domain"/>
</dbReference>
<keyword evidence="3" id="KW-0479">Metal-binding</keyword>
<dbReference type="SMART" id="SM00478">
    <property type="entry name" value="ENDO3c"/>
    <property type="match status" value="1"/>
</dbReference>
<organism evidence="14 15">
    <name type="scientific">Nezara viridula</name>
    <name type="common">Southern green stink bug</name>
    <name type="synonym">Cimex viridulus</name>
    <dbReference type="NCBI Taxonomy" id="85310"/>
    <lineage>
        <taxon>Eukaryota</taxon>
        <taxon>Metazoa</taxon>
        <taxon>Ecdysozoa</taxon>
        <taxon>Arthropoda</taxon>
        <taxon>Hexapoda</taxon>
        <taxon>Insecta</taxon>
        <taxon>Pterygota</taxon>
        <taxon>Neoptera</taxon>
        <taxon>Paraneoptera</taxon>
        <taxon>Hemiptera</taxon>
        <taxon>Heteroptera</taxon>
        <taxon>Panheteroptera</taxon>
        <taxon>Pentatomomorpha</taxon>
        <taxon>Pentatomoidea</taxon>
        <taxon>Pentatomidae</taxon>
        <taxon>Pentatominae</taxon>
        <taxon>Nezara</taxon>
    </lineage>
</organism>
<dbReference type="GO" id="GO:0003677">
    <property type="term" value="F:DNA binding"/>
    <property type="evidence" value="ECO:0007669"/>
    <property type="project" value="UniProtKB-UniRule"/>
</dbReference>
<evidence type="ECO:0000256" key="7">
    <source>
        <dbReference type="ARBA" id="ARBA00023004"/>
    </source>
</evidence>
<dbReference type="GO" id="GO:0006289">
    <property type="term" value="P:nucleotide-excision repair"/>
    <property type="evidence" value="ECO:0007669"/>
    <property type="project" value="TreeGrafter"/>
</dbReference>
<dbReference type="GO" id="GO:0005634">
    <property type="term" value="C:nucleus"/>
    <property type="evidence" value="ECO:0007669"/>
    <property type="project" value="UniProtKB-SubCell"/>
</dbReference>
<reference evidence="14" key="1">
    <citation type="submission" date="2022-01" db="EMBL/GenBank/DDBJ databases">
        <authorList>
            <person name="King R."/>
        </authorList>
    </citation>
    <scope>NUCLEOTIDE SEQUENCE</scope>
</reference>
<comment type="caution">
    <text evidence="12">Lacks conserved residue(s) required for the propagation of feature annotation.</text>
</comment>
<protein>
    <recommendedName>
        <fullName evidence="12">Endonuclease III homolog</fullName>
        <ecNumber evidence="12">3.2.2.-</ecNumber>
        <ecNumber evidence="12">4.2.99.18</ecNumber>
    </recommendedName>
    <alternativeName>
        <fullName evidence="12">Bifunctional DNA N-glycosylase/DNA-(apurinic or apyrimidinic site) lyase</fullName>
        <shortName evidence="12">DNA glycosylase/AP lyase</shortName>
    </alternativeName>
</protein>
<evidence type="ECO:0000259" key="13">
    <source>
        <dbReference type="SMART" id="SM00478"/>
    </source>
</evidence>
<comment type="subcellular location">
    <subcellularLocation>
        <location evidence="12">Nucleus</location>
    </subcellularLocation>
    <subcellularLocation>
        <location evidence="12">Mitochondrion</location>
    </subcellularLocation>
</comment>
<comment type="function">
    <text evidence="12">Bifunctional DNA N-glycosylase with associated apurinic/apyrimidinic (AP) lyase function that catalyzes the first step in base excision repair (BER), the primary repair pathway for the repair of oxidative DNA damage. The DNA N-glycosylase activity releases the damaged DNA base from DNA by cleaving the N-glycosidic bond, leaving an AP site. The AP lyase activity cleaves the phosphodiester bond 3' to the AP site by a beta-elimination. Primarily recognizes and repairs oxidative base damage of pyrimidines.</text>
</comment>
<keyword evidence="10 12" id="KW-0456">Lyase</keyword>
<evidence type="ECO:0000313" key="14">
    <source>
        <dbReference type="EMBL" id="CAH1388421.1"/>
    </source>
</evidence>
<dbReference type="InterPro" id="IPR011257">
    <property type="entry name" value="DNA_glycosylase"/>
</dbReference>
<dbReference type="GO" id="GO:0140078">
    <property type="term" value="F:class I DNA-(apurinic or apyrimidinic site) endonuclease activity"/>
    <property type="evidence" value="ECO:0007669"/>
    <property type="project" value="UniProtKB-EC"/>
</dbReference>
<evidence type="ECO:0000256" key="8">
    <source>
        <dbReference type="ARBA" id="ARBA00023014"/>
    </source>
</evidence>
<keyword evidence="5 12" id="KW-0378">Hydrolase</keyword>
<dbReference type="GO" id="GO:0051539">
    <property type="term" value="F:4 iron, 4 sulfur cluster binding"/>
    <property type="evidence" value="ECO:0007669"/>
    <property type="project" value="UniProtKB-KW"/>
</dbReference>
<comment type="similarity">
    <text evidence="1 12">Belongs to the Nth/MutY family.</text>
</comment>
<evidence type="ECO:0000256" key="2">
    <source>
        <dbReference type="ARBA" id="ARBA00022485"/>
    </source>
</evidence>
<keyword evidence="9 12" id="KW-0234">DNA repair</keyword>
<evidence type="ECO:0000256" key="9">
    <source>
        <dbReference type="ARBA" id="ARBA00023204"/>
    </source>
</evidence>
<feature type="domain" description="HhH-GPD" evidence="13">
    <location>
        <begin position="159"/>
        <end position="309"/>
    </location>
</feature>
<gene>
    <name evidence="12" type="primary">NTH1</name>
    <name evidence="14" type="ORF">NEZAVI_LOCUS53</name>
</gene>
<evidence type="ECO:0000256" key="10">
    <source>
        <dbReference type="ARBA" id="ARBA00023239"/>
    </source>
</evidence>
<proteinExistence type="inferred from homology"/>
<dbReference type="EC" id="3.2.2.-" evidence="12"/>
<dbReference type="HAMAP" id="MF_03183">
    <property type="entry name" value="Endonuclease_III_Nth"/>
    <property type="match status" value="1"/>
</dbReference>
<dbReference type="PANTHER" id="PTHR43286:SF1">
    <property type="entry name" value="ENDONUCLEASE III-LIKE PROTEIN 1"/>
    <property type="match status" value="1"/>
</dbReference>
<sequence length="338" mass="38296">MLCSRLLLFTSKIIMEGKSVSLTQKYSFRNQKKKLENLTSTSGNSSVTNVDDVDSKIKKENDVSDVKSENTDETIILKNAKKAQSGRKRKSVKVSYSNDQDMIKKDKWEPENWNIVLDNIREMRKDMVAPVDTMGCDVNNDLNLTPEVRRYQVLISLMLSSQTKDEVNFAAMERLRDHGLTVDNILNTDDDTLGKLIYPVGFWKTKVKYIKETTKILKQKYNCDIPKTVEELCSLTGVGPKMAHLAMNCGWGVITGIGVDTHVHRISNRLGWVQKLTKTPEATRIALESWLPKDLWKEVNHLLVGFGQTICKPVKPDCSNCRNKAICPASQVKSTKKK</sequence>
<dbReference type="PANTHER" id="PTHR43286">
    <property type="entry name" value="ENDONUCLEASE III-LIKE PROTEIN 1"/>
    <property type="match status" value="1"/>
</dbReference>
<dbReference type="Gene3D" id="1.10.340.30">
    <property type="entry name" value="Hypothetical protein, domain 2"/>
    <property type="match status" value="1"/>
</dbReference>
<keyword evidence="12" id="KW-0539">Nucleus</keyword>
<dbReference type="Pfam" id="PF00730">
    <property type="entry name" value="HhH-GPD"/>
    <property type="match status" value="1"/>
</dbReference>
<keyword evidence="4 12" id="KW-0227">DNA damage</keyword>
<evidence type="ECO:0000256" key="4">
    <source>
        <dbReference type="ARBA" id="ARBA00022763"/>
    </source>
</evidence>
<dbReference type="Proteomes" id="UP001152798">
    <property type="component" value="Chromosome 1"/>
</dbReference>
<dbReference type="FunFam" id="1.10.340.30:FF:000005">
    <property type="entry name" value="Endonuclease III-like protein 1"/>
    <property type="match status" value="1"/>
</dbReference>
<keyword evidence="6" id="KW-0809">Transit peptide</keyword>
<dbReference type="Pfam" id="PF00633">
    <property type="entry name" value="HHH"/>
    <property type="match status" value="1"/>
</dbReference>
<dbReference type="FunFam" id="1.10.1670.10:FF:000003">
    <property type="entry name" value="Endonuclease III homolog"/>
    <property type="match status" value="1"/>
</dbReference>
<evidence type="ECO:0000256" key="12">
    <source>
        <dbReference type="HAMAP-Rule" id="MF_03183"/>
    </source>
</evidence>
<dbReference type="Gene3D" id="1.10.1670.10">
    <property type="entry name" value="Helix-hairpin-Helix base-excision DNA repair enzymes (C-terminal)"/>
    <property type="match status" value="1"/>
</dbReference>
<evidence type="ECO:0000256" key="11">
    <source>
        <dbReference type="ARBA" id="ARBA00023295"/>
    </source>
</evidence>
<dbReference type="GO" id="GO:0006285">
    <property type="term" value="P:base-excision repair, AP site formation"/>
    <property type="evidence" value="ECO:0007669"/>
    <property type="project" value="UniProtKB-UniRule"/>
</dbReference>
<dbReference type="InterPro" id="IPR000445">
    <property type="entry name" value="HhH_motif"/>
</dbReference>
<name>A0A9P0DYF7_NEZVI</name>
<evidence type="ECO:0000256" key="5">
    <source>
        <dbReference type="ARBA" id="ARBA00022801"/>
    </source>
</evidence>
<dbReference type="GO" id="GO:0005739">
    <property type="term" value="C:mitochondrion"/>
    <property type="evidence" value="ECO:0007669"/>
    <property type="project" value="UniProtKB-SubCell"/>
</dbReference>
<keyword evidence="8" id="KW-0411">Iron-sulfur</keyword>
<dbReference type="InterPro" id="IPR023170">
    <property type="entry name" value="HhH_base_excis_C"/>
</dbReference>
<dbReference type="GO" id="GO:0000703">
    <property type="term" value="F:oxidized pyrimidine nucleobase lesion DNA N-glycosylase activity"/>
    <property type="evidence" value="ECO:0007669"/>
    <property type="project" value="UniProtKB-UniRule"/>
</dbReference>
<evidence type="ECO:0000256" key="6">
    <source>
        <dbReference type="ARBA" id="ARBA00022946"/>
    </source>
</evidence>
<keyword evidence="12" id="KW-0496">Mitochondrion</keyword>
<evidence type="ECO:0000256" key="1">
    <source>
        <dbReference type="ARBA" id="ARBA00008343"/>
    </source>
</evidence>
<keyword evidence="7" id="KW-0408">Iron</keyword>
<keyword evidence="2" id="KW-0004">4Fe-4S</keyword>
<evidence type="ECO:0000313" key="15">
    <source>
        <dbReference type="Proteomes" id="UP001152798"/>
    </source>
</evidence>
<comment type="catalytic activity">
    <reaction evidence="12">
        <text>2'-deoxyribonucleotide-(2'-deoxyribose 5'-phosphate)-2'-deoxyribonucleotide-DNA = a 3'-end 2'-deoxyribonucleotide-(2,3-dehydro-2,3-deoxyribose 5'-phosphate)-DNA + a 5'-end 5'-phospho-2'-deoxyribonucleoside-DNA + H(+)</text>
        <dbReference type="Rhea" id="RHEA:66592"/>
        <dbReference type="Rhea" id="RHEA-COMP:13180"/>
        <dbReference type="Rhea" id="RHEA-COMP:16897"/>
        <dbReference type="Rhea" id="RHEA-COMP:17067"/>
        <dbReference type="ChEBI" id="CHEBI:15378"/>
        <dbReference type="ChEBI" id="CHEBI:136412"/>
        <dbReference type="ChEBI" id="CHEBI:157695"/>
        <dbReference type="ChEBI" id="CHEBI:167181"/>
        <dbReference type="EC" id="4.2.99.18"/>
    </reaction>
</comment>
<accession>A0A9P0DYF7</accession>